<reference evidence="2" key="1">
    <citation type="journal article" date="2019" name="Int. J. Syst. Evol. Microbiol.">
        <title>The Global Catalogue of Microorganisms (GCM) 10K type strain sequencing project: providing services to taxonomists for standard genome sequencing and annotation.</title>
        <authorList>
            <consortium name="The Broad Institute Genomics Platform"/>
            <consortium name="The Broad Institute Genome Sequencing Center for Infectious Disease"/>
            <person name="Wu L."/>
            <person name="Ma J."/>
        </authorList>
    </citation>
    <scope>NUCLEOTIDE SEQUENCE [LARGE SCALE GENOMIC DNA]</scope>
    <source>
        <strain evidence="2">KCTC 13128</strain>
    </source>
</reference>
<dbReference type="EMBL" id="JBHRSA010000047">
    <property type="protein sequence ID" value="MFC3041240.1"/>
    <property type="molecule type" value="Genomic_DNA"/>
</dbReference>
<comment type="caution">
    <text evidence="1">The sequence shown here is derived from an EMBL/GenBank/DDBJ whole genome shotgun (WGS) entry which is preliminary data.</text>
</comment>
<protein>
    <submittedName>
        <fullName evidence="1">Uncharacterized protein</fullName>
    </submittedName>
</protein>
<accession>A0ABV7CXV8</accession>
<dbReference type="Proteomes" id="UP001595279">
    <property type="component" value="Unassembled WGS sequence"/>
</dbReference>
<organism evidence="1 2">
    <name type="scientific">Virgibacillus xinjiangensis</name>
    <dbReference type="NCBI Taxonomy" id="393090"/>
    <lineage>
        <taxon>Bacteria</taxon>
        <taxon>Bacillati</taxon>
        <taxon>Bacillota</taxon>
        <taxon>Bacilli</taxon>
        <taxon>Bacillales</taxon>
        <taxon>Bacillaceae</taxon>
        <taxon>Virgibacillus</taxon>
    </lineage>
</organism>
<sequence length="128" mass="14096">MESAVARRYRQEMQEIRRSAVLSAGGAGIRGSAALSAGGAGNPPERGVIGRRCRISAGARRYQQEMQEIRVSAVLSAEGAGNRLERVVIGSRRRISAEAHRYRQEMQDIRRRQIGAQMNYHAQSSDAT</sequence>
<evidence type="ECO:0000313" key="2">
    <source>
        <dbReference type="Proteomes" id="UP001595279"/>
    </source>
</evidence>
<dbReference type="RefSeq" id="WP_390273542.1">
    <property type="nucleotide sequence ID" value="NZ_JBHRSA010000047.1"/>
</dbReference>
<evidence type="ECO:0000313" key="1">
    <source>
        <dbReference type="EMBL" id="MFC3041240.1"/>
    </source>
</evidence>
<keyword evidence="2" id="KW-1185">Reference proteome</keyword>
<proteinExistence type="predicted"/>
<gene>
    <name evidence="1" type="ORF">ACFOGI_13405</name>
</gene>
<name>A0ABV7CXV8_9BACI</name>